<reference evidence="13 14" key="1">
    <citation type="submission" date="2016-10" db="EMBL/GenBank/DDBJ databases">
        <authorList>
            <person name="de Groot N.N."/>
        </authorList>
    </citation>
    <scope>NUCLEOTIDE SEQUENCE [LARGE SCALE GENOMIC DNA]</scope>
    <source>
        <strain evidence="13">MBHS1</strain>
    </source>
</reference>
<dbReference type="GO" id="GO:0000049">
    <property type="term" value="F:tRNA binding"/>
    <property type="evidence" value="ECO:0007669"/>
    <property type="project" value="UniProtKB-KW"/>
</dbReference>
<organism evidence="13 14">
    <name type="scientific">Candidatus Venteria ishoeyi</name>
    <dbReference type="NCBI Taxonomy" id="1899563"/>
    <lineage>
        <taxon>Bacteria</taxon>
        <taxon>Pseudomonadati</taxon>
        <taxon>Pseudomonadota</taxon>
        <taxon>Gammaproteobacteria</taxon>
        <taxon>Thiotrichales</taxon>
        <taxon>Thiotrichaceae</taxon>
        <taxon>Venteria</taxon>
    </lineage>
</organism>
<dbReference type="InterPro" id="IPR018164">
    <property type="entry name" value="Ala-tRNA-synth_IIc_N"/>
</dbReference>
<dbReference type="PROSITE" id="PS50860">
    <property type="entry name" value="AA_TRNA_LIGASE_II_ALA"/>
    <property type="match status" value="1"/>
</dbReference>
<dbReference type="InterPro" id="IPR018165">
    <property type="entry name" value="Ala-tRNA-synth_IIc_core"/>
</dbReference>
<evidence type="ECO:0000256" key="2">
    <source>
        <dbReference type="ARBA" id="ARBA00013168"/>
    </source>
</evidence>
<dbReference type="SUPFAM" id="SSF101353">
    <property type="entry name" value="Putative anticodon-binding domain of alanyl-tRNA synthetase (AlaRS)"/>
    <property type="match status" value="1"/>
</dbReference>
<keyword evidence="10" id="KW-0030">Aminoacyl-tRNA synthetase</keyword>
<dbReference type="GO" id="GO:0005737">
    <property type="term" value="C:cytoplasm"/>
    <property type="evidence" value="ECO:0007669"/>
    <property type="project" value="InterPro"/>
</dbReference>
<evidence type="ECO:0000256" key="7">
    <source>
        <dbReference type="ARBA" id="ARBA00022840"/>
    </source>
</evidence>
<dbReference type="EMBL" id="FMSV02000543">
    <property type="protein sequence ID" value="SEH08048.1"/>
    <property type="molecule type" value="Genomic_DNA"/>
</dbReference>
<evidence type="ECO:0000259" key="12">
    <source>
        <dbReference type="PROSITE" id="PS50860"/>
    </source>
</evidence>
<dbReference type="OrthoDB" id="5622316at2"/>
<evidence type="ECO:0000256" key="4">
    <source>
        <dbReference type="ARBA" id="ARBA00022555"/>
    </source>
</evidence>
<name>A0A1H6FDA0_9GAMM</name>
<keyword evidence="5 13" id="KW-0436">Ligase</keyword>
<dbReference type="Proteomes" id="UP000236724">
    <property type="component" value="Unassembled WGS sequence"/>
</dbReference>
<dbReference type="GO" id="GO:0005524">
    <property type="term" value="F:ATP binding"/>
    <property type="evidence" value="ECO:0007669"/>
    <property type="project" value="UniProtKB-KW"/>
</dbReference>
<evidence type="ECO:0000256" key="9">
    <source>
        <dbReference type="ARBA" id="ARBA00022917"/>
    </source>
</evidence>
<protein>
    <recommendedName>
        <fullName evidence="3">Alanine--tRNA ligase</fullName>
        <ecNumber evidence="2">6.1.1.7</ecNumber>
    </recommendedName>
    <alternativeName>
        <fullName evidence="11">Alanyl-tRNA synthetase</fullName>
    </alternativeName>
</protein>
<keyword evidence="8" id="KW-0694">RNA-binding</keyword>
<evidence type="ECO:0000313" key="14">
    <source>
        <dbReference type="Proteomes" id="UP000236724"/>
    </source>
</evidence>
<dbReference type="AlphaFoldDB" id="A0A1H6FDA0"/>
<keyword evidence="14" id="KW-1185">Reference proteome</keyword>
<keyword evidence="9" id="KW-0648">Protein biosynthesis</keyword>
<evidence type="ECO:0000256" key="6">
    <source>
        <dbReference type="ARBA" id="ARBA00022741"/>
    </source>
</evidence>
<proteinExistence type="inferred from homology"/>
<evidence type="ECO:0000256" key="1">
    <source>
        <dbReference type="ARBA" id="ARBA00008226"/>
    </source>
</evidence>
<evidence type="ECO:0000256" key="8">
    <source>
        <dbReference type="ARBA" id="ARBA00022884"/>
    </source>
</evidence>
<dbReference type="PANTHER" id="PTHR11777:SF9">
    <property type="entry name" value="ALANINE--TRNA LIGASE, CYTOPLASMIC"/>
    <property type="match status" value="1"/>
</dbReference>
<evidence type="ECO:0000313" key="13">
    <source>
        <dbReference type="EMBL" id="SEH08048.1"/>
    </source>
</evidence>
<comment type="similarity">
    <text evidence="1">Belongs to the class-II aminoacyl-tRNA synthetase family.</text>
</comment>
<keyword evidence="4" id="KW-0820">tRNA-binding</keyword>
<dbReference type="EC" id="6.1.1.7" evidence="2"/>
<evidence type="ECO:0000256" key="10">
    <source>
        <dbReference type="ARBA" id="ARBA00023146"/>
    </source>
</evidence>
<evidence type="ECO:0000256" key="3">
    <source>
        <dbReference type="ARBA" id="ARBA00017959"/>
    </source>
</evidence>
<evidence type="ECO:0000256" key="5">
    <source>
        <dbReference type="ARBA" id="ARBA00022598"/>
    </source>
</evidence>
<accession>A0A1H6FDA0</accession>
<gene>
    <name evidence="13" type="primary">alaS_2</name>
    <name evidence="13" type="ORF">MBHS_03936</name>
</gene>
<dbReference type="Gene3D" id="3.30.930.10">
    <property type="entry name" value="Bira Bifunctional Protein, Domain 2"/>
    <property type="match status" value="1"/>
</dbReference>
<dbReference type="GO" id="GO:0004813">
    <property type="term" value="F:alanine-tRNA ligase activity"/>
    <property type="evidence" value="ECO:0007669"/>
    <property type="project" value="UniProtKB-EC"/>
</dbReference>
<evidence type="ECO:0000256" key="11">
    <source>
        <dbReference type="ARBA" id="ARBA00032577"/>
    </source>
</evidence>
<dbReference type="InterPro" id="IPR050058">
    <property type="entry name" value="Ala-tRNA_ligase"/>
</dbReference>
<keyword evidence="7" id="KW-0067">ATP-binding</keyword>
<feature type="domain" description="Alanyl-transfer RNA synthetases family profile" evidence="12">
    <location>
        <begin position="2"/>
        <end position="430"/>
    </location>
</feature>
<dbReference type="GO" id="GO:0002161">
    <property type="term" value="F:aminoacyl-tRNA deacylase activity"/>
    <property type="evidence" value="ECO:0007669"/>
    <property type="project" value="TreeGrafter"/>
</dbReference>
<dbReference type="RefSeq" id="WP_103921635.1">
    <property type="nucleotide sequence ID" value="NZ_FMSV02000543.1"/>
</dbReference>
<dbReference type="InterPro" id="IPR045864">
    <property type="entry name" value="aa-tRNA-synth_II/BPL/LPL"/>
</dbReference>
<dbReference type="InterPro" id="IPR018162">
    <property type="entry name" value="Ala-tRNA-ligase_IIc_anticod-bd"/>
</dbReference>
<dbReference type="GO" id="GO:0006419">
    <property type="term" value="P:alanyl-tRNA aminoacylation"/>
    <property type="evidence" value="ECO:0007669"/>
    <property type="project" value="InterPro"/>
</dbReference>
<dbReference type="SUPFAM" id="SSF55681">
    <property type="entry name" value="Class II aaRS and biotin synthetases"/>
    <property type="match status" value="1"/>
</dbReference>
<dbReference type="PANTHER" id="PTHR11777">
    <property type="entry name" value="ALANYL-TRNA SYNTHETASE"/>
    <property type="match status" value="1"/>
</dbReference>
<sequence length="430" mass="49486">MIDYNQVSESFLCFYQDSGFERLPTAPMLHPSVPMSFVLSAGLIQVETGLSEGKIQSGDKYVLLQNCFRHFDLESVGTDDTHLSLFEMAGAFHFGHTGRHEALQKIWYFVTEVLNIKKEHLWVSYFGGGLIDGRHKQPEDRLTYTAWKDIGITDERLIKLGPEDNFWFQRDGGKANEAIRKCGPHTELFYDFGKHKACSAECLPGCSCGRFMEFSNILFIENELNPDTKTLSSSPLPFVETVIGIERCTAVLHDIPSIFSVEPYKHLFEKFDMLQMDTDLSPNQITQGKRIILDHLRALCILVQDGAPPPGRGGRQRLMRKLFRRVMTQQLLLGLQPDEFFPEFIKLLCQFFSGLMYEIIATKLKSYYDMEYERFANTLIKGKREFSRLYSKYGVLTEAHCHLLQKEFGIPQEIVLELWLRKEITASHHP</sequence>
<keyword evidence="6" id="KW-0547">Nucleotide-binding</keyword>
<dbReference type="InterPro" id="IPR002318">
    <property type="entry name" value="Ala-tRNA-lgiase_IIc"/>
</dbReference>
<dbReference type="Pfam" id="PF01411">
    <property type="entry name" value="tRNA-synt_2c"/>
    <property type="match status" value="1"/>
</dbReference>
<dbReference type="PRINTS" id="PR00980">
    <property type="entry name" value="TRNASYNTHALA"/>
</dbReference>